<dbReference type="PANTHER" id="PTHR43248:SF25">
    <property type="entry name" value="AB HYDROLASE-1 DOMAIN-CONTAINING PROTEIN-RELATED"/>
    <property type="match status" value="1"/>
</dbReference>
<dbReference type="InterPro" id="IPR051601">
    <property type="entry name" value="Serine_prot/Carboxylest_S33"/>
</dbReference>
<evidence type="ECO:0000313" key="5">
    <source>
        <dbReference type="EMBL" id="KAK9426331.1"/>
    </source>
</evidence>
<evidence type="ECO:0000259" key="4">
    <source>
        <dbReference type="Pfam" id="PF08386"/>
    </source>
</evidence>
<keyword evidence="6" id="KW-1185">Reference proteome</keyword>
<dbReference type="EMBL" id="JARVKF010000002">
    <property type="protein sequence ID" value="KAK9426331.1"/>
    <property type="molecule type" value="Genomic_DNA"/>
</dbReference>
<feature type="domain" description="Peptidase S33 tripeptidyl aminopeptidase-like C-terminal" evidence="4">
    <location>
        <begin position="476"/>
        <end position="579"/>
    </location>
</feature>
<dbReference type="InterPro" id="IPR013595">
    <property type="entry name" value="Pept_S33_TAP-like_C"/>
</dbReference>
<accession>A0ABR2VHR0</accession>
<dbReference type="PANTHER" id="PTHR43248">
    <property type="entry name" value="2-SUCCINYL-6-HYDROXY-2,4-CYCLOHEXADIENE-1-CARBOXYLATE SYNTHASE"/>
    <property type="match status" value="1"/>
</dbReference>
<dbReference type="InterPro" id="IPR000073">
    <property type="entry name" value="AB_hydrolase_1"/>
</dbReference>
<dbReference type="InterPro" id="IPR029058">
    <property type="entry name" value="AB_hydrolase_fold"/>
</dbReference>
<evidence type="ECO:0000256" key="1">
    <source>
        <dbReference type="ARBA" id="ARBA00010088"/>
    </source>
</evidence>
<dbReference type="Pfam" id="PF00561">
    <property type="entry name" value="Abhydrolase_1"/>
    <property type="match status" value="1"/>
</dbReference>
<protein>
    <submittedName>
        <fullName evidence="5">TAP-like protein-domain-containing protein</fullName>
    </submittedName>
</protein>
<dbReference type="SUPFAM" id="SSF53474">
    <property type="entry name" value="alpha/beta-Hydrolases"/>
    <property type="match status" value="1"/>
</dbReference>
<feature type="domain" description="AB hydrolase-1" evidence="3">
    <location>
        <begin position="131"/>
        <end position="315"/>
    </location>
</feature>
<name>A0ABR2VHR0_9PEZI</name>
<comment type="similarity">
    <text evidence="1">Belongs to the peptidase S33 family.</text>
</comment>
<sequence>MPPYGGDSEKSLYDVSTSVSSTPYRISKPNWTIRIITSIFGLVALYHFIQTFLSSSPTILVASSRSIQEGVFDWAGLQPSQDLKWHKCYDGKFDCARLDVPLDWLEPSEDERVVLAVIRAPAKSREDYRGPVFVNPGGPGGSGVSWLADGTADHLQTIVGNNHDIVSWDPRGVGASVPRIDCWGSSQKRHDWGMQMSGVVDSHPGMLFDALAQFDAMSRQCETHMNATTPSLLSHISTASHTRDMLEISEKMGFRTVKYWGVSYGTILGGTFGALYPDRVERLVSDGNVDYQDWFANIQLNYLQDADKIMEAFFEFCNKAGPDRCAFYQPTAEAVEERFLALLDSLRKIPVLIPAQTNGTQLEMPELVTYSKLQNLIRSCMYKPIYRFPALATAMAALEERNGVPYYQLRNEDDGDLPLLNFCTMNETLPTIPSVPQHSEDAFPAIMCADGDAVPADEWTPDSFLTYFGELQRISKYAGASNVQSKLSCAGRQVRPKWRYAGPFQNITTAFPILFIGNIADNVTPLLSARNNSRAFPGSAVLVQRSYGHASLAAPSTCTARVIRSYFQEGRLPQEGLECDQDWELFEDPPPLVMGAVAERELGFAVRELSRKAEVAIL</sequence>
<evidence type="ECO:0000313" key="6">
    <source>
        <dbReference type="Proteomes" id="UP001408356"/>
    </source>
</evidence>
<gene>
    <name evidence="5" type="ORF">SUNI508_02772</name>
</gene>
<comment type="caution">
    <text evidence="5">The sequence shown here is derived from an EMBL/GenBank/DDBJ whole genome shotgun (WGS) entry which is preliminary data.</text>
</comment>
<dbReference type="Gene3D" id="3.40.50.1820">
    <property type="entry name" value="alpha/beta hydrolase"/>
    <property type="match status" value="1"/>
</dbReference>
<evidence type="ECO:0000256" key="2">
    <source>
        <dbReference type="ARBA" id="ARBA00022801"/>
    </source>
</evidence>
<dbReference type="Pfam" id="PF08386">
    <property type="entry name" value="Abhydrolase_4"/>
    <property type="match status" value="1"/>
</dbReference>
<dbReference type="Proteomes" id="UP001408356">
    <property type="component" value="Unassembled WGS sequence"/>
</dbReference>
<organism evidence="5 6">
    <name type="scientific">Seiridium unicorne</name>
    <dbReference type="NCBI Taxonomy" id="138068"/>
    <lineage>
        <taxon>Eukaryota</taxon>
        <taxon>Fungi</taxon>
        <taxon>Dikarya</taxon>
        <taxon>Ascomycota</taxon>
        <taxon>Pezizomycotina</taxon>
        <taxon>Sordariomycetes</taxon>
        <taxon>Xylariomycetidae</taxon>
        <taxon>Amphisphaeriales</taxon>
        <taxon>Sporocadaceae</taxon>
        <taxon>Seiridium</taxon>
    </lineage>
</organism>
<keyword evidence="2" id="KW-0378">Hydrolase</keyword>
<proteinExistence type="inferred from homology"/>
<reference evidence="5 6" key="1">
    <citation type="journal article" date="2024" name="J. Plant Pathol.">
        <title>Sequence and assembly of the genome of Seiridium unicorne, isolate CBS 538.82, causal agent of cypress canker disease.</title>
        <authorList>
            <person name="Scali E."/>
            <person name="Rocca G.D."/>
            <person name="Danti R."/>
            <person name="Garbelotto M."/>
            <person name="Barberini S."/>
            <person name="Baroncelli R."/>
            <person name="Emiliani G."/>
        </authorList>
    </citation>
    <scope>NUCLEOTIDE SEQUENCE [LARGE SCALE GENOMIC DNA]</scope>
    <source>
        <strain evidence="5 6">BM-138-508</strain>
    </source>
</reference>
<evidence type="ECO:0000259" key="3">
    <source>
        <dbReference type="Pfam" id="PF00561"/>
    </source>
</evidence>